<organism evidence="1 2">
    <name type="scientific">Parablautia intestinalis</name>
    <dbReference type="NCBI Taxonomy" id="2320100"/>
    <lineage>
        <taxon>Bacteria</taxon>
        <taxon>Bacillati</taxon>
        <taxon>Bacillota</taxon>
        <taxon>Clostridia</taxon>
        <taxon>Lachnospirales</taxon>
        <taxon>Lachnospiraceae</taxon>
        <taxon>Parablautia</taxon>
    </lineage>
</organism>
<comment type="caution">
    <text evidence="1">The sequence shown here is derived from an EMBL/GenBank/DDBJ whole genome shotgun (WGS) entry which is preliminary data.</text>
</comment>
<dbReference type="EMBL" id="RAYQ01000014">
    <property type="protein sequence ID" value="RKI90502.1"/>
    <property type="molecule type" value="Genomic_DNA"/>
</dbReference>
<keyword evidence="2" id="KW-1185">Reference proteome</keyword>
<dbReference type="RefSeq" id="WP_120470750.1">
    <property type="nucleotide sequence ID" value="NZ_RAYQ01000014.1"/>
</dbReference>
<protein>
    <submittedName>
        <fullName evidence="1">Uncharacterized protein</fullName>
    </submittedName>
</protein>
<dbReference type="AlphaFoldDB" id="A0A3A9AG68"/>
<evidence type="ECO:0000313" key="1">
    <source>
        <dbReference type="EMBL" id="RKI90502.1"/>
    </source>
</evidence>
<dbReference type="Proteomes" id="UP000280696">
    <property type="component" value="Unassembled WGS sequence"/>
</dbReference>
<evidence type="ECO:0000313" key="2">
    <source>
        <dbReference type="Proteomes" id="UP000280696"/>
    </source>
</evidence>
<sequence>MEHIELFTMESYLETKKDVIENANYELKELHIGNEKRILEVMKEIWKEYFETENKVEQEKSLYINYRRKGSNYEVVISDTIYVSTDQLFVDLKIRYNQLMQEKKEKEVVEDIRCIFSNVFVYSCRLSSGYMNKVYEIIKYGFSKGMQCDYLDNGKFISEMNEDDIFPFEKVNGKLPIYCQNMQQVLFGVHRKIFINFDKRRQSFDITRFSFYNTKKIVNEVIEALRRKKKRENYELSYIEGMEDFILLDEILGISLTNIIYWKTKEIKKREVQDNIIEIIPYLAKCNSLIGRNLVTQVLLDCLKVVDYNVDIVREVGKILEREIKRWNEYYEEVEAVNLCTIFNYLLGCPKSNLVKVCIDIESENKWDEYMYMDEIIKDDEMMENKKVRIPVGDMDNRTWYAYIHRTIFEAIWN</sequence>
<accession>A0A3A9AG68</accession>
<gene>
    <name evidence="1" type="ORF">D7V94_13850</name>
</gene>
<reference evidence="1 2" key="1">
    <citation type="submission" date="2018-09" db="EMBL/GenBank/DDBJ databases">
        <title>Murine metabolic-syndrome-specific gut microbial biobank.</title>
        <authorList>
            <person name="Liu C."/>
        </authorList>
    </citation>
    <scope>NUCLEOTIDE SEQUENCE [LARGE SCALE GENOMIC DNA]</scope>
    <source>
        <strain evidence="1 2">0.1xD8-82</strain>
    </source>
</reference>
<proteinExistence type="predicted"/>
<name>A0A3A9AG68_9FIRM</name>